<dbReference type="GO" id="GO:0008270">
    <property type="term" value="F:zinc ion binding"/>
    <property type="evidence" value="ECO:0007669"/>
    <property type="project" value="UniProtKB-KW"/>
</dbReference>
<evidence type="ECO:0000256" key="7">
    <source>
        <dbReference type="ARBA" id="ARBA00022553"/>
    </source>
</evidence>
<dbReference type="GO" id="GO:0007266">
    <property type="term" value="P:Rho protein signal transduction"/>
    <property type="evidence" value="ECO:0007669"/>
    <property type="project" value="TreeGrafter"/>
</dbReference>
<evidence type="ECO:0000256" key="13">
    <source>
        <dbReference type="ARBA" id="ARBA00022833"/>
    </source>
</evidence>
<feature type="domain" description="AGC-kinase C-terminal" evidence="22">
    <location>
        <begin position="340"/>
        <end position="408"/>
    </location>
</feature>
<dbReference type="EMBL" id="JAODUP010001006">
    <property type="protein sequence ID" value="KAK2142009.1"/>
    <property type="molecule type" value="Genomic_DNA"/>
</dbReference>
<comment type="subcellular location">
    <subcellularLocation>
        <location evidence="2">Cytoplasm</location>
        <location evidence="2">Cytoskeleton</location>
    </subcellularLocation>
</comment>
<dbReference type="GO" id="GO:0000281">
    <property type="term" value="P:mitotic cytokinesis"/>
    <property type="evidence" value="ECO:0007669"/>
    <property type="project" value="TreeGrafter"/>
</dbReference>
<dbReference type="InterPro" id="IPR036875">
    <property type="entry name" value="Znf_CCHC_sf"/>
</dbReference>
<evidence type="ECO:0000313" key="23">
    <source>
        <dbReference type="EMBL" id="KAK2142009.1"/>
    </source>
</evidence>
<evidence type="ECO:0000256" key="14">
    <source>
        <dbReference type="ARBA" id="ARBA00022840"/>
    </source>
</evidence>
<evidence type="ECO:0000256" key="3">
    <source>
        <dbReference type="ARBA" id="ARBA00009903"/>
    </source>
</evidence>
<proteinExistence type="inferred from homology"/>
<dbReference type="GO" id="GO:0048598">
    <property type="term" value="P:embryonic morphogenesis"/>
    <property type="evidence" value="ECO:0007669"/>
    <property type="project" value="TreeGrafter"/>
</dbReference>
<dbReference type="Proteomes" id="UP001208570">
    <property type="component" value="Unassembled WGS sequence"/>
</dbReference>
<keyword evidence="9" id="KW-0479">Metal-binding</keyword>
<dbReference type="InterPro" id="IPR000961">
    <property type="entry name" value="AGC-kinase_C"/>
</dbReference>
<evidence type="ECO:0000259" key="22">
    <source>
        <dbReference type="PROSITE" id="PS51285"/>
    </source>
</evidence>
<dbReference type="SUPFAM" id="SSF56112">
    <property type="entry name" value="Protein kinase-like (PK-like)"/>
    <property type="match status" value="1"/>
</dbReference>
<keyword evidence="24" id="KW-1185">Reference proteome</keyword>
<gene>
    <name evidence="23" type="ORF">LSH36_1006g00021</name>
</gene>
<evidence type="ECO:0000256" key="17">
    <source>
        <dbReference type="ARBA" id="ARBA00023212"/>
    </source>
</evidence>
<evidence type="ECO:0000256" key="1">
    <source>
        <dbReference type="ARBA" id="ARBA00001946"/>
    </source>
</evidence>
<evidence type="ECO:0000313" key="24">
    <source>
        <dbReference type="Proteomes" id="UP001208570"/>
    </source>
</evidence>
<comment type="caution">
    <text evidence="23">The sequence shown here is derived from an EMBL/GenBank/DDBJ whole genome shotgun (WGS) entry which is preliminary data.</text>
</comment>
<evidence type="ECO:0000256" key="5">
    <source>
        <dbReference type="ARBA" id="ARBA00022490"/>
    </source>
</evidence>
<evidence type="ECO:0000259" key="21">
    <source>
        <dbReference type="PROSITE" id="PS50158"/>
    </source>
</evidence>
<dbReference type="GO" id="GO:0005856">
    <property type="term" value="C:cytoskeleton"/>
    <property type="evidence" value="ECO:0007669"/>
    <property type="project" value="UniProtKB-SubCell"/>
</dbReference>
<comment type="cofactor">
    <cofactor evidence="1">
        <name>Mg(2+)</name>
        <dbReference type="ChEBI" id="CHEBI:18420"/>
    </cofactor>
</comment>
<dbReference type="AlphaFoldDB" id="A0AAD9IWL6"/>
<evidence type="ECO:0000256" key="18">
    <source>
        <dbReference type="PROSITE-ProRule" id="PRU00047"/>
    </source>
</evidence>
<dbReference type="PROSITE" id="PS50158">
    <property type="entry name" value="ZF_CCHC"/>
    <property type="match status" value="1"/>
</dbReference>
<keyword evidence="5" id="KW-0963">Cytoplasm</keyword>
<feature type="domain" description="Protein kinase" evidence="20">
    <location>
        <begin position="75"/>
        <end position="337"/>
    </location>
</feature>
<dbReference type="Gene3D" id="1.10.510.10">
    <property type="entry name" value="Transferase(Phosphotransferase) domain 1"/>
    <property type="match status" value="1"/>
</dbReference>
<name>A0AAD9IWL6_9ANNE</name>
<evidence type="ECO:0000256" key="4">
    <source>
        <dbReference type="ARBA" id="ARBA00012513"/>
    </source>
</evidence>
<keyword evidence="12" id="KW-0418">Kinase</keyword>
<dbReference type="Gene3D" id="3.30.200.20">
    <property type="entry name" value="Phosphorylase Kinase, domain 1"/>
    <property type="match status" value="1"/>
</dbReference>
<comment type="similarity">
    <text evidence="3">Belongs to the protein kinase superfamily. AGC Ser/Thr protein kinase family.</text>
</comment>
<keyword evidence="15" id="KW-0460">Magnesium</keyword>
<evidence type="ECO:0000256" key="15">
    <source>
        <dbReference type="ARBA" id="ARBA00022842"/>
    </source>
</evidence>
<dbReference type="GO" id="GO:0072518">
    <property type="term" value="F:Rho-dependent protein serine/threonine kinase activity"/>
    <property type="evidence" value="ECO:0007669"/>
    <property type="project" value="TreeGrafter"/>
</dbReference>
<dbReference type="FunFam" id="1.10.510.10:FF:000047">
    <property type="entry name" value="Rho-associated protein kinase 1"/>
    <property type="match status" value="1"/>
</dbReference>
<dbReference type="GO" id="GO:0005524">
    <property type="term" value="F:ATP binding"/>
    <property type="evidence" value="ECO:0007669"/>
    <property type="project" value="UniProtKB-UniRule"/>
</dbReference>
<dbReference type="PROSITE" id="PS50011">
    <property type="entry name" value="PROTEIN_KINASE_DOM"/>
    <property type="match status" value="1"/>
</dbReference>
<evidence type="ECO:0000256" key="16">
    <source>
        <dbReference type="ARBA" id="ARBA00023054"/>
    </source>
</evidence>
<keyword evidence="6" id="KW-0723">Serine/threonine-protein kinase</keyword>
<organism evidence="23 24">
    <name type="scientific">Paralvinella palmiformis</name>
    <dbReference type="NCBI Taxonomy" id="53620"/>
    <lineage>
        <taxon>Eukaryota</taxon>
        <taxon>Metazoa</taxon>
        <taxon>Spiralia</taxon>
        <taxon>Lophotrochozoa</taxon>
        <taxon>Annelida</taxon>
        <taxon>Polychaeta</taxon>
        <taxon>Sedentaria</taxon>
        <taxon>Canalipalpata</taxon>
        <taxon>Terebellida</taxon>
        <taxon>Terebelliformia</taxon>
        <taxon>Alvinellidae</taxon>
        <taxon>Paralvinella</taxon>
    </lineage>
</organism>
<feature type="binding site" evidence="19">
    <location>
        <position position="104"/>
    </location>
    <ligand>
        <name>ATP</name>
        <dbReference type="ChEBI" id="CHEBI:30616"/>
    </ligand>
</feature>
<dbReference type="GO" id="GO:0031032">
    <property type="term" value="P:actomyosin structure organization"/>
    <property type="evidence" value="ECO:0007669"/>
    <property type="project" value="TreeGrafter"/>
</dbReference>
<keyword evidence="13" id="KW-0862">Zinc</keyword>
<keyword evidence="7" id="KW-0597">Phosphoprotein</keyword>
<dbReference type="PANTHER" id="PTHR22988">
    <property type="entry name" value="MYOTONIC DYSTROPHY S/T KINASE-RELATED"/>
    <property type="match status" value="1"/>
</dbReference>
<dbReference type="SUPFAM" id="SSF57756">
    <property type="entry name" value="Retrovirus zinc finger-like domains"/>
    <property type="match status" value="1"/>
</dbReference>
<keyword evidence="16" id="KW-0175">Coiled coil</keyword>
<evidence type="ECO:0000256" key="2">
    <source>
        <dbReference type="ARBA" id="ARBA00004245"/>
    </source>
</evidence>
<dbReference type="SMART" id="SM00133">
    <property type="entry name" value="S_TK_X"/>
    <property type="match status" value="1"/>
</dbReference>
<evidence type="ECO:0000256" key="19">
    <source>
        <dbReference type="PROSITE-ProRule" id="PRU10141"/>
    </source>
</evidence>
<dbReference type="InterPro" id="IPR000719">
    <property type="entry name" value="Prot_kinase_dom"/>
</dbReference>
<evidence type="ECO:0000256" key="10">
    <source>
        <dbReference type="ARBA" id="ARBA00022741"/>
    </source>
</evidence>
<feature type="domain" description="CCHC-type" evidence="21">
    <location>
        <begin position="652"/>
        <end position="667"/>
    </location>
</feature>
<dbReference type="PROSITE" id="PS51285">
    <property type="entry name" value="AGC_KINASE_CTER"/>
    <property type="match status" value="1"/>
</dbReference>
<reference evidence="23" key="1">
    <citation type="journal article" date="2023" name="Mol. Biol. Evol.">
        <title>Third-Generation Sequencing Reveals the Adaptive Role of the Epigenome in Three Deep-Sea Polychaetes.</title>
        <authorList>
            <person name="Perez M."/>
            <person name="Aroh O."/>
            <person name="Sun Y."/>
            <person name="Lan Y."/>
            <person name="Juniper S.K."/>
            <person name="Young C.R."/>
            <person name="Angers B."/>
            <person name="Qian P.Y."/>
        </authorList>
    </citation>
    <scope>NUCLEOTIDE SEQUENCE</scope>
    <source>
        <strain evidence="23">P08H-3</strain>
    </source>
</reference>
<dbReference type="PANTHER" id="PTHR22988:SF73">
    <property type="entry name" value="RHO-ASSOCIATED PROTEIN KINASE"/>
    <property type="match status" value="1"/>
</dbReference>
<evidence type="ECO:0000256" key="8">
    <source>
        <dbReference type="ARBA" id="ARBA00022679"/>
    </source>
</evidence>
<evidence type="ECO:0000259" key="20">
    <source>
        <dbReference type="PROSITE" id="PS50011"/>
    </source>
</evidence>
<dbReference type="InterPro" id="IPR001878">
    <property type="entry name" value="Znf_CCHC"/>
</dbReference>
<sequence>MEDLGLLNRLQVLEQRLTDPLTHMHVDGLLDSIEALTTDLNHPAIRRNKNVESFLSRYEDPAGLVSSSRMKVDDFEMVKCIGRGAFGEVQLVRHISSHKVYAMKMLSKFEMIKRSDSAFFWEEREIMANANSDWIVALHFAFQDSKYLYMVMDFMPGGDLVNLMSNYDLPESWAKFYCAEVVLALDAIHAMGFVHRDVKPDNMLIDANGHLKLADFGTCMRMDKDGMVRSDTAVGTPDYISPEVLKSQSGDGYYGRECDWWSVGVFLYEMLVGDTPFYADSLVGTYGKIMDHKNSLSFPDDIEISRNAKNLICAFLTDRTERLGRNGIDEIKVHTFFHNDQWSWDNLRQATPPVRPELDCDTDTRNFDDIEKDDSPEETFPVPMAFAGNQLPFIGFTYNRHYHLCCSGYHNGLKLAGFPLLGSFYCFEPDLDQLKNLLKRTVQLGFVAVACTRGTTCFSTAATYQKAVADGSTLEDGVALVQGTSKDSPLAKLNPFAIVKGLKGLAGTPTSVKRLRSGNHIIEVSKRSHSENLLRSKMLANFPIQVVPHHSMNSKKGVIRCRDLADISEEEILDNLSSQGITEVRKIRVQRDGRRINTGTIILTFGLPVLSTSVKIGFLRVKVDVYIPNPLRCFKCQRYGHHRMACKRELTCAKCGTTGHEDKECKQKPHCVNCDGDHGSFSRDCPLWKKEKDIQTIKVTQGISFPEAKKFVEQRGSTPTSARSYSDVAGVTKSSVACHTNMTWPLGAL</sequence>
<keyword evidence="10 19" id="KW-0547">Nucleotide-binding</keyword>
<evidence type="ECO:0000256" key="6">
    <source>
        <dbReference type="ARBA" id="ARBA00022527"/>
    </source>
</evidence>
<dbReference type="GO" id="GO:0003676">
    <property type="term" value="F:nucleic acid binding"/>
    <property type="evidence" value="ECO:0007669"/>
    <property type="project" value="InterPro"/>
</dbReference>
<dbReference type="InterPro" id="IPR011009">
    <property type="entry name" value="Kinase-like_dom_sf"/>
</dbReference>
<keyword evidence="8" id="KW-0808">Transferase</keyword>
<evidence type="ECO:0000256" key="9">
    <source>
        <dbReference type="ARBA" id="ARBA00022723"/>
    </source>
</evidence>
<dbReference type="PROSITE" id="PS00108">
    <property type="entry name" value="PROTEIN_KINASE_ST"/>
    <property type="match status" value="1"/>
</dbReference>
<dbReference type="EC" id="2.7.11.1" evidence="4"/>
<dbReference type="GO" id="GO:0005737">
    <property type="term" value="C:cytoplasm"/>
    <property type="evidence" value="ECO:0007669"/>
    <property type="project" value="TreeGrafter"/>
</dbReference>
<dbReference type="InterPro" id="IPR008271">
    <property type="entry name" value="Ser/Thr_kinase_AS"/>
</dbReference>
<dbReference type="InterPro" id="IPR050839">
    <property type="entry name" value="Rho-assoc_Ser/Thr_Kinase"/>
</dbReference>
<dbReference type="Pfam" id="PF00069">
    <property type="entry name" value="Pkinase"/>
    <property type="match status" value="1"/>
</dbReference>
<evidence type="ECO:0000256" key="11">
    <source>
        <dbReference type="ARBA" id="ARBA00022771"/>
    </source>
</evidence>
<protein>
    <recommendedName>
        <fullName evidence="4">non-specific serine/threonine protein kinase</fullName>
        <ecNumber evidence="4">2.7.11.1</ecNumber>
    </recommendedName>
</protein>
<dbReference type="GO" id="GO:1901888">
    <property type="term" value="P:regulation of cell junction assembly"/>
    <property type="evidence" value="ECO:0007669"/>
    <property type="project" value="TreeGrafter"/>
</dbReference>
<keyword evidence="17" id="KW-0206">Cytoskeleton</keyword>
<evidence type="ECO:0000256" key="12">
    <source>
        <dbReference type="ARBA" id="ARBA00022777"/>
    </source>
</evidence>
<dbReference type="FunFam" id="3.30.200.20:FF:000072">
    <property type="entry name" value="Rho-associated protein kinase 2"/>
    <property type="match status" value="1"/>
</dbReference>
<keyword evidence="11 18" id="KW-0863">Zinc-finger</keyword>
<keyword evidence="14 19" id="KW-0067">ATP-binding</keyword>
<dbReference type="CDD" id="cd05596">
    <property type="entry name" value="STKc_ROCK"/>
    <property type="match status" value="1"/>
</dbReference>
<accession>A0AAD9IWL6</accession>
<dbReference type="GO" id="GO:0030866">
    <property type="term" value="P:cortical actin cytoskeleton organization"/>
    <property type="evidence" value="ECO:0007669"/>
    <property type="project" value="TreeGrafter"/>
</dbReference>
<dbReference type="SMART" id="SM00220">
    <property type="entry name" value="S_TKc"/>
    <property type="match status" value="1"/>
</dbReference>
<dbReference type="InterPro" id="IPR017441">
    <property type="entry name" value="Protein_kinase_ATP_BS"/>
</dbReference>
<dbReference type="PROSITE" id="PS00107">
    <property type="entry name" value="PROTEIN_KINASE_ATP"/>
    <property type="match status" value="1"/>
</dbReference>